<organism evidence="11 12">
    <name type="scientific">Linum tenue</name>
    <dbReference type="NCBI Taxonomy" id="586396"/>
    <lineage>
        <taxon>Eukaryota</taxon>
        <taxon>Viridiplantae</taxon>
        <taxon>Streptophyta</taxon>
        <taxon>Embryophyta</taxon>
        <taxon>Tracheophyta</taxon>
        <taxon>Spermatophyta</taxon>
        <taxon>Magnoliopsida</taxon>
        <taxon>eudicotyledons</taxon>
        <taxon>Gunneridae</taxon>
        <taxon>Pentapetalae</taxon>
        <taxon>rosids</taxon>
        <taxon>fabids</taxon>
        <taxon>Malpighiales</taxon>
        <taxon>Linaceae</taxon>
        <taxon>Linum</taxon>
    </lineage>
</organism>
<evidence type="ECO:0000256" key="5">
    <source>
        <dbReference type="ARBA" id="ARBA00023239"/>
    </source>
</evidence>
<dbReference type="EMBL" id="CAMGYJ010000007">
    <property type="protein sequence ID" value="CAI0450954.1"/>
    <property type="molecule type" value="Genomic_DNA"/>
</dbReference>
<dbReference type="InterPro" id="IPR000399">
    <property type="entry name" value="TPP-bd_CS"/>
</dbReference>
<gene>
    <name evidence="11" type="ORF">LITE_LOCUS30703</name>
</gene>
<sequence>MDVGRSVLVQSEPRTRLDAGTWGTMGVGLGYCIAAAVAEPDRLVVAVEGDSGFGFSAMEVEVEALSHHSFSHCFWFLCATLVFTFASYQMCLSLCLYEMTYLTGVIQYCLESLFRSLIRVIRFMCLITL</sequence>
<accession>A0AAV0MXC8</accession>
<name>A0AAV0MXC8_9ROSI</name>
<keyword evidence="2" id="KW-0479">Metal-binding</keyword>
<dbReference type="PANTHER" id="PTHR43710">
    <property type="entry name" value="2-HYDROXYACYL-COA LYASE"/>
    <property type="match status" value="1"/>
</dbReference>
<reference evidence="11" key="1">
    <citation type="submission" date="2022-08" db="EMBL/GenBank/DDBJ databases">
        <authorList>
            <person name="Gutierrez-Valencia J."/>
        </authorList>
    </citation>
    <scope>NUCLEOTIDE SEQUENCE</scope>
</reference>
<comment type="catalytic activity">
    <reaction evidence="7">
        <text>an (R)-2-hydroxy-long-chain-fatty acyl-CoA = a long-chain fatty aldehyde + formyl-CoA</text>
        <dbReference type="Rhea" id="RHEA:67444"/>
        <dbReference type="ChEBI" id="CHEBI:17176"/>
        <dbReference type="ChEBI" id="CHEBI:57376"/>
        <dbReference type="ChEBI" id="CHEBI:170012"/>
        <dbReference type="EC" id="4.1.2.63"/>
    </reaction>
    <physiologicalReaction direction="left-to-right" evidence="7">
        <dbReference type="Rhea" id="RHEA:67445"/>
    </physiologicalReaction>
</comment>
<feature type="transmembrane region" description="Helical" evidence="9">
    <location>
        <begin position="74"/>
        <end position="97"/>
    </location>
</feature>
<keyword evidence="4" id="KW-0786">Thiamine pyrophosphate</keyword>
<evidence type="ECO:0000256" key="8">
    <source>
        <dbReference type="ARBA" id="ARBA00044518"/>
    </source>
</evidence>
<evidence type="ECO:0000256" key="7">
    <source>
        <dbReference type="ARBA" id="ARBA00044454"/>
    </source>
</evidence>
<evidence type="ECO:0000256" key="3">
    <source>
        <dbReference type="ARBA" id="ARBA00022842"/>
    </source>
</evidence>
<proteinExistence type="predicted"/>
<evidence type="ECO:0000256" key="6">
    <source>
        <dbReference type="ARBA" id="ARBA00044451"/>
    </source>
</evidence>
<dbReference type="GO" id="GO:0106359">
    <property type="term" value="F:2-hydroxyacyl-CoA lyase activity"/>
    <property type="evidence" value="ECO:0007669"/>
    <property type="project" value="UniProtKB-EC"/>
</dbReference>
<keyword evidence="3" id="KW-0460">Magnesium</keyword>
<dbReference type="EC" id="4.1.2.63" evidence="8"/>
<keyword evidence="9" id="KW-0812">Transmembrane</keyword>
<dbReference type="SUPFAM" id="SSF52518">
    <property type="entry name" value="Thiamin diphosphate-binding fold (THDP-binding)"/>
    <property type="match status" value="1"/>
</dbReference>
<keyword evidence="5" id="KW-0456">Lyase</keyword>
<keyword evidence="9" id="KW-1133">Transmembrane helix</keyword>
<evidence type="ECO:0000256" key="9">
    <source>
        <dbReference type="SAM" id="Phobius"/>
    </source>
</evidence>
<dbReference type="PANTHER" id="PTHR43710:SF2">
    <property type="entry name" value="2-HYDROXYACYL-COA LYASE 1"/>
    <property type="match status" value="1"/>
</dbReference>
<keyword evidence="12" id="KW-1185">Reference proteome</keyword>
<comment type="cofactor">
    <cofactor evidence="1">
        <name>thiamine diphosphate</name>
        <dbReference type="ChEBI" id="CHEBI:58937"/>
    </cofactor>
</comment>
<evidence type="ECO:0000259" key="10">
    <source>
        <dbReference type="Pfam" id="PF02775"/>
    </source>
</evidence>
<evidence type="ECO:0000256" key="4">
    <source>
        <dbReference type="ARBA" id="ARBA00023052"/>
    </source>
</evidence>
<comment type="caution">
    <text evidence="11">The sequence shown here is derived from an EMBL/GenBank/DDBJ whole genome shotgun (WGS) entry which is preliminary data.</text>
</comment>
<dbReference type="GO" id="GO:0030976">
    <property type="term" value="F:thiamine pyrophosphate binding"/>
    <property type="evidence" value="ECO:0007669"/>
    <property type="project" value="InterPro"/>
</dbReference>
<comment type="catalytic activity">
    <reaction evidence="6">
        <text>a 2-hydroxy-3-methyl fatty acyl-CoA = a 2-methyl-branched fatty aldehyde + formyl-CoA</text>
        <dbReference type="Rhea" id="RHEA:25375"/>
        <dbReference type="ChEBI" id="CHEBI:49188"/>
        <dbReference type="ChEBI" id="CHEBI:57376"/>
        <dbReference type="ChEBI" id="CHEBI:58783"/>
        <dbReference type="EC" id="4.1.2.63"/>
    </reaction>
    <physiologicalReaction direction="left-to-right" evidence="6">
        <dbReference type="Rhea" id="RHEA:25376"/>
    </physiologicalReaction>
</comment>
<dbReference type="GO" id="GO:0005777">
    <property type="term" value="C:peroxisome"/>
    <property type="evidence" value="ECO:0007669"/>
    <property type="project" value="TreeGrafter"/>
</dbReference>
<dbReference type="Gene3D" id="3.40.50.970">
    <property type="match status" value="1"/>
</dbReference>
<feature type="domain" description="Thiamine pyrophosphate enzyme TPP-binding" evidence="10">
    <location>
        <begin position="7"/>
        <end position="61"/>
    </location>
</feature>
<dbReference type="PROSITE" id="PS00187">
    <property type="entry name" value="TPP_ENZYMES"/>
    <property type="match status" value="1"/>
</dbReference>
<dbReference type="Proteomes" id="UP001154282">
    <property type="component" value="Unassembled WGS sequence"/>
</dbReference>
<dbReference type="InterPro" id="IPR011766">
    <property type="entry name" value="TPP_enzyme_TPP-bd"/>
</dbReference>
<dbReference type="Pfam" id="PF02775">
    <property type="entry name" value="TPP_enzyme_C"/>
    <property type="match status" value="1"/>
</dbReference>
<protein>
    <recommendedName>
        <fullName evidence="8">2-hydroxyacyl-CoA lyase</fullName>
        <ecNumber evidence="8">4.1.2.63</ecNumber>
    </recommendedName>
</protein>
<keyword evidence="9" id="KW-0472">Membrane</keyword>
<dbReference type="GO" id="GO:0000287">
    <property type="term" value="F:magnesium ion binding"/>
    <property type="evidence" value="ECO:0007669"/>
    <property type="project" value="InterPro"/>
</dbReference>
<evidence type="ECO:0000256" key="2">
    <source>
        <dbReference type="ARBA" id="ARBA00022723"/>
    </source>
</evidence>
<evidence type="ECO:0000313" key="12">
    <source>
        <dbReference type="Proteomes" id="UP001154282"/>
    </source>
</evidence>
<dbReference type="InterPro" id="IPR029061">
    <property type="entry name" value="THDP-binding"/>
</dbReference>
<dbReference type="AlphaFoldDB" id="A0AAV0MXC8"/>
<evidence type="ECO:0000256" key="1">
    <source>
        <dbReference type="ARBA" id="ARBA00001964"/>
    </source>
</evidence>
<evidence type="ECO:0000313" key="11">
    <source>
        <dbReference type="EMBL" id="CAI0450954.1"/>
    </source>
</evidence>
<dbReference type="GO" id="GO:0001561">
    <property type="term" value="P:fatty acid alpha-oxidation"/>
    <property type="evidence" value="ECO:0007669"/>
    <property type="project" value="TreeGrafter"/>
</dbReference>
<dbReference type="InterPro" id="IPR045025">
    <property type="entry name" value="HACL1-like"/>
</dbReference>